<protein>
    <submittedName>
        <fullName evidence="1">Uncharacterized protein</fullName>
    </submittedName>
</protein>
<proteinExistence type="predicted"/>
<dbReference type="EMBL" id="GGEC01068902">
    <property type="protein sequence ID" value="MBX49386.1"/>
    <property type="molecule type" value="Transcribed_RNA"/>
</dbReference>
<name>A0A2P2P3M5_RHIMU</name>
<organism evidence="1">
    <name type="scientific">Rhizophora mucronata</name>
    <name type="common">Asiatic mangrove</name>
    <dbReference type="NCBI Taxonomy" id="61149"/>
    <lineage>
        <taxon>Eukaryota</taxon>
        <taxon>Viridiplantae</taxon>
        <taxon>Streptophyta</taxon>
        <taxon>Embryophyta</taxon>
        <taxon>Tracheophyta</taxon>
        <taxon>Spermatophyta</taxon>
        <taxon>Magnoliopsida</taxon>
        <taxon>eudicotyledons</taxon>
        <taxon>Gunneridae</taxon>
        <taxon>Pentapetalae</taxon>
        <taxon>rosids</taxon>
        <taxon>fabids</taxon>
        <taxon>Malpighiales</taxon>
        <taxon>Rhizophoraceae</taxon>
        <taxon>Rhizophora</taxon>
    </lineage>
</organism>
<reference evidence="1" key="1">
    <citation type="submission" date="2018-02" db="EMBL/GenBank/DDBJ databases">
        <title>Rhizophora mucronata_Transcriptome.</title>
        <authorList>
            <person name="Meera S.P."/>
            <person name="Sreeshan A."/>
            <person name="Augustine A."/>
        </authorList>
    </citation>
    <scope>NUCLEOTIDE SEQUENCE</scope>
    <source>
        <tissue evidence="1">Leaf</tissue>
    </source>
</reference>
<evidence type="ECO:0000313" key="1">
    <source>
        <dbReference type="EMBL" id="MBX49386.1"/>
    </source>
</evidence>
<dbReference type="AlphaFoldDB" id="A0A2P2P3M5"/>
<accession>A0A2P2P3M5</accession>
<sequence length="28" mass="3389">MPQQAMWSNMSSSPFYLFIFEKYQPNES</sequence>